<name>A0A2T5F051_VIBSP</name>
<accession>A0A2T5F051</accession>
<evidence type="ECO:0000313" key="1">
    <source>
        <dbReference type="EMBL" id="PTP38927.1"/>
    </source>
</evidence>
<dbReference type="InterPro" id="IPR051698">
    <property type="entry name" value="Transposase_11-like"/>
</dbReference>
<dbReference type="AlphaFoldDB" id="A0A2T5F051"/>
<gene>
    <name evidence="1" type="ORF">CWO07_03465</name>
</gene>
<dbReference type="RefSeq" id="WP_102457308.1">
    <property type="nucleotide sequence ID" value="NZ_MCWO01000016.1"/>
</dbReference>
<dbReference type="NCBIfam" id="NF033564">
    <property type="entry name" value="transpos_ISAs1"/>
    <property type="match status" value="1"/>
</dbReference>
<protein>
    <submittedName>
        <fullName evidence="1">Uncharacterized protein</fullName>
    </submittedName>
</protein>
<dbReference type="InterPro" id="IPR047647">
    <property type="entry name" value="ISAs1_transpos"/>
</dbReference>
<dbReference type="PANTHER" id="PTHR30298:SF0">
    <property type="entry name" value="PROTEIN YBFL-RELATED"/>
    <property type="match status" value="1"/>
</dbReference>
<proteinExistence type="predicted"/>
<dbReference type="EMBL" id="PIFK01000005">
    <property type="protein sequence ID" value="PTP38927.1"/>
    <property type="molecule type" value="Genomic_DNA"/>
</dbReference>
<sequence length="106" mass="12278">MTGKVSKKTRWHISSLSLDTEQALKAVRGHWQLESMHWMLDIIFREDECRIREGNGALAFNVLRKIALSLFKFDMTKKISIARKKKNAALNDEYRSVLLGSAIKMR</sequence>
<reference evidence="1 2" key="1">
    <citation type="submission" date="2017-11" db="EMBL/GenBank/DDBJ databases">
        <title>Population delineation of vibrios coincides with oyster pathogenicity.</title>
        <authorList>
            <person name="Bruto M."/>
            <person name="Labreuche Y."/>
            <person name="James A."/>
            <person name="Piel D."/>
            <person name="Chenivesse S."/>
            <person name="Petton B."/>
            <person name="Polz M.F."/>
            <person name="Le Roux F."/>
        </authorList>
    </citation>
    <scope>NUCLEOTIDE SEQUENCE [LARGE SCALE GENOMIC DNA]</scope>
    <source>
        <strain evidence="1 2">FF_144</strain>
    </source>
</reference>
<evidence type="ECO:0000313" key="2">
    <source>
        <dbReference type="Proteomes" id="UP000244197"/>
    </source>
</evidence>
<organism evidence="1 2">
    <name type="scientific">Vibrio splendidus</name>
    <dbReference type="NCBI Taxonomy" id="29497"/>
    <lineage>
        <taxon>Bacteria</taxon>
        <taxon>Pseudomonadati</taxon>
        <taxon>Pseudomonadota</taxon>
        <taxon>Gammaproteobacteria</taxon>
        <taxon>Vibrionales</taxon>
        <taxon>Vibrionaceae</taxon>
        <taxon>Vibrio</taxon>
    </lineage>
</organism>
<dbReference type="PANTHER" id="PTHR30298">
    <property type="entry name" value="H REPEAT-ASSOCIATED PREDICTED TRANSPOSASE"/>
    <property type="match status" value="1"/>
</dbReference>
<dbReference type="Proteomes" id="UP000244197">
    <property type="component" value="Unassembled WGS sequence"/>
</dbReference>
<comment type="caution">
    <text evidence="1">The sequence shown here is derived from an EMBL/GenBank/DDBJ whole genome shotgun (WGS) entry which is preliminary data.</text>
</comment>